<sequence length="282" mass="31425">MSTIDGHEPVSRNEDEFQGPCKQIILFGDSITQMSFNQEDGFGFGASLQDAYIRRLDVINRGFGGYNTQHAIKVLPKFFPKVSQTKVALMLVFFGANDSCLPHAATHYVPVENYRQNLADIIRNPCIQAHDPKILLITPPPANEHQIEQYDFAKGHSSLRRRAENTKLYAEACKNVGAELQVPVVDLWTACLEDAGWRKGAALLGSMSTPRKHEFDALFLDGKICSLDGALAEADSSAGVHLRSSGYKILYLEVMKAIRSNWPELAPENLPFVFPTWEFAPK</sequence>
<dbReference type="InterPro" id="IPR036514">
    <property type="entry name" value="SGNH_hydro_sf"/>
</dbReference>
<reference evidence="2 3" key="1">
    <citation type="journal article" date="2018" name="IMA Fungus">
        <title>IMA Genome-F 9: Draft genome sequence of Annulohypoxylon stygium, Aspergillus mulundensis, Berkeleyomyces basicola (syn. Thielaviopsis basicola), Ceratocystis smalleyi, two Cercospora beticola strains, Coleophoma cylindrospora, Fusarium fracticaudum, Phialophora cf. hyalina, and Morchella septimelata.</title>
        <authorList>
            <person name="Wingfield B.D."/>
            <person name="Bills G.F."/>
            <person name="Dong Y."/>
            <person name="Huang W."/>
            <person name="Nel W.J."/>
            <person name="Swalarsk-Parry B.S."/>
            <person name="Vaghefi N."/>
            <person name="Wilken P.M."/>
            <person name="An Z."/>
            <person name="de Beer Z.W."/>
            <person name="De Vos L."/>
            <person name="Chen L."/>
            <person name="Duong T.A."/>
            <person name="Gao Y."/>
            <person name="Hammerbacher A."/>
            <person name="Kikkert J.R."/>
            <person name="Li Y."/>
            <person name="Li H."/>
            <person name="Li K."/>
            <person name="Li Q."/>
            <person name="Liu X."/>
            <person name="Ma X."/>
            <person name="Naidoo K."/>
            <person name="Pethybridge S.J."/>
            <person name="Sun J."/>
            <person name="Steenkamp E.T."/>
            <person name="van der Nest M.A."/>
            <person name="van Wyk S."/>
            <person name="Wingfield M.J."/>
            <person name="Xiong C."/>
            <person name="Yue Q."/>
            <person name="Zhang X."/>
        </authorList>
    </citation>
    <scope>NUCLEOTIDE SEQUENCE [LARGE SCALE GENOMIC DNA]</scope>
    <source>
        <strain evidence="2 3">BP 5553</strain>
    </source>
</reference>
<dbReference type="Proteomes" id="UP000254866">
    <property type="component" value="Unassembled WGS sequence"/>
</dbReference>
<dbReference type="Gene3D" id="3.40.50.1110">
    <property type="entry name" value="SGNH hydrolase"/>
    <property type="match status" value="1"/>
</dbReference>
<proteinExistence type="predicted"/>
<dbReference type="OrthoDB" id="671439at2759"/>
<dbReference type="STRING" id="2656787.A0A370U3X1"/>
<keyword evidence="3" id="KW-1185">Reference proteome</keyword>
<accession>A0A370U3X1</accession>
<evidence type="ECO:0000313" key="3">
    <source>
        <dbReference type="Proteomes" id="UP000254866"/>
    </source>
</evidence>
<dbReference type="PANTHER" id="PTHR14209:SF19">
    <property type="entry name" value="ISOAMYL ACETATE-HYDROLYZING ESTERASE 1 HOMOLOG"/>
    <property type="match status" value="1"/>
</dbReference>
<dbReference type="PANTHER" id="PTHR14209">
    <property type="entry name" value="ISOAMYL ACETATE-HYDROLYZING ESTERASE 1"/>
    <property type="match status" value="1"/>
</dbReference>
<dbReference type="Pfam" id="PF13472">
    <property type="entry name" value="Lipase_GDSL_2"/>
    <property type="match status" value="1"/>
</dbReference>
<dbReference type="RefSeq" id="XP_031875133.1">
    <property type="nucleotide sequence ID" value="XM_032011079.1"/>
</dbReference>
<name>A0A370U3X1_9HELO</name>
<dbReference type="InterPro" id="IPR013830">
    <property type="entry name" value="SGNH_hydro"/>
</dbReference>
<feature type="domain" description="SGNH hydrolase-type esterase" evidence="1">
    <location>
        <begin position="26"/>
        <end position="201"/>
    </location>
</feature>
<evidence type="ECO:0000259" key="1">
    <source>
        <dbReference type="Pfam" id="PF13472"/>
    </source>
</evidence>
<dbReference type="SUPFAM" id="SSF52266">
    <property type="entry name" value="SGNH hydrolase"/>
    <property type="match status" value="1"/>
</dbReference>
<dbReference type="CDD" id="cd01838">
    <property type="entry name" value="Isoamyl_acetate_hydrolase_like"/>
    <property type="match status" value="1"/>
</dbReference>
<dbReference type="GeneID" id="43595305"/>
<evidence type="ECO:0000313" key="2">
    <source>
        <dbReference type="EMBL" id="RDL42477.1"/>
    </source>
</evidence>
<gene>
    <name evidence="2" type="ORF">BP5553_02456</name>
</gene>
<comment type="caution">
    <text evidence="2">The sequence shown here is derived from an EMBL/GenBank/DDBJ whole genome shotgun (WGS) entry which is preliminary data.</text>
</comment>
<dbReference type="AlphaFoldDB" id="A0A370U3X1"/>
<organism evidence="2 3">
    <name type="scientific">Venustampulla echinocandica</name>
    <dbReference type="NCBI Taxonomy" id="2656787"/>
    <lineage>
        <taxon>Eukaryota</taxon>
        <taxon>Fungi</taxon>
        <taxon>Dikarya</taxon>
        <taxon>Ascomycota</taxon>
        <taxon>Pezizomycotina</taxon>
        <taxon>Leotiomycetes</taxon>
        <taxon>Helotiales</taxon>
        <taxon>Pleuroascaceae</taxon>
        <taxon>Venustampulla</taxon>
    </lineage>
</organism>
<protein>
    <recommendedName>
        <fullName evidence="1">SGNH hydrolase-type esterase domain-containing protein</fullName>
    </recommendedName>
</protein>
<dbReference type="InterPro" id="IPR045136">
    <property type="entry name" value="Iah1-like"/>
</dbReference>
<dbReference type="EMBL" id="NPIC01000001">
    <property type="protein sequence ID" value="RDL42477.1"/>
    <property type="molecule type" value="Genomic_DNA"/>
</dbReference>